<keyword evidence="3" id="KW-1185">Reference proteome</keyword>
<protein>
    <submittedName>
        <fullName evidence="2">Uncharacterized protein</fullName>
    </submittedName>
</protein>
<evidence type="ECO:0000256" key="1">
    <source>
        <dbReference type="SAM" id="MobiDB-lite"/>
    </source>
</evidence>
<dbReference type="AlphaFoldDB" id="A0AAW2GXA2"/>
<feature type="region of interest" description="Disordered" evidence="1">
    <location>
        <begin position="122"/>
        <end position="143"/>
    </location>
</feature>
<evidence type="ECO:0000313" key="2">
    <source>
        <dbReference type="EMBL" id="KAL0131791.1"/>
    </source>
</evidence>
<reference evidence="2 3" key="1">
    <citation type="submission" date="2023-03" db="EMBL/GenBank/DDBJ databases">
        <title>High recombination rates correlate with genetic variation in Cardiocondyla obscurior ants.</title>
        <authorList>
            <person name="Errbii M."/>
        </authorList>
    </citation>
    <scope>NUCLEOTIDE SEQUENCE [LARGE SCALE GENOMIC DNA]</scope>
    <source>
        <strain evidence="2">Alpha-2009</strain>
        <tissue evidence="2">Whole body</tissue>
    </source>
</reference>
<name>A0AAW2GXA2_9HYME</name>
<evidence type="ECO:0000313" key="3">
    <source>
        <dbReference type="Proteomes" id="UP001430953"/>
    </source>
</evidence>
<organism evidence="2 3">
    <name type="scientific">Cardiocondyla obscurior</name>
    <dbReference type="NCBI Taxonomy" id="286306"/>
    <lineage>
        <taxon>Eukaryota</taxon>
        <taxon>Metazoa</taxon>
        <taxon>Ecdysozoa</taxon>
        <taxon>Arthropoda</taxon>
        <taxon>Hexapoda</taxon>
        <taxon>Insecta</taxon>
        <taxon>Pterygota</taxon>
        <taxon>Neoptera</taxon>
        <taxon>Endopterygota</taxon>
        <taxon>Hymenoptera</taxon>
        <taxon>Apocrita</taxon>
        <taxon>Aculeata</taxon>
        <taxon>Formicoidea</taxon>
        <taxon>Formicidae</taxon>
        <taxon>Myrmicinae</taxon>
        <taxon>Cardiocondyla</taxon>
    </lineage>
</organism>
<sequence>MSLAPRDWKRLYANGEEPLSSMCRNIKLFLYVFINCAKNARGAAAACKCSRISAECKTRENTLCSGNARIAIPSLIPGESNQIWRTDTFTSLTHASHHYKIADYSRSRRGAFPPVRLDRLERGIENGSDMGENEEEKGRLSEK</sequence>
<accession>A0AAW2GXA2</accession>
<proteinExistence type="predicted"/>
<dbReference type="EMBL" id="JADYXP020000002">
    <property type="protein sequence ID" value="KAL0131791.1"/>
    <property type="molecule type" value="Genomic_DNA"/>
</dbReference>
<comment type="caution">
    <text evidence="2">The sequence shown here is derived from an EMBL/GenBank/DDBJ whole genome shotgun (WGS) entry which is preliminary data.</text>
</comment>
<dbReference type="Proteomes" id="UP001430953">
    <property type="component" value="Unassembled WGS sequence"/>
</dbReference>
<gene>
    <name evidence="2" type="ORF">PUN28_002975</name>
</gene>